<name>A0AA38I2U8_9CUCU</name>
<comment type="caution">
    <text evidence="7">The sequence shown here is derived from an EMBL/GenBank/DDBJ whole genome shotgun (WGS) entry which is preliminary data.</text>
</comment>
<feature type="transmembrane region" description="Helical" evidence="4">
    <location>
        <begin position="424"/>
        <end position="445"/>
    </location>
</feature>
<dbReference type="PANTHER" id="PTHR11011:SF60">
    <property type="entry name" value="FATTY ACYL-COA REDUCTASE-RELATED"/>
    <property type="match status" value="1"/>
</dbReference>
<sequence length="457" mass="53383">MTPDNSQIKHIFKNQTIFLTGGTGFLGKVMIAKLLRDCEDIKKIYLLLRSKKGKTTEQRFDEIFEQPFLKLKTCNWKEKVSLVEGDCEEPFLGISEDNLKILKNEVNFVIHLAANVRFDQSLKKAANNVKCVADLLELGKDIVNLKCFVLVLTAYSNSINFHIKEEIYDPPMEPELLFSMVNGLEETVLTNLTPALLKKWPNTYVYSKCISEHLIKNAAKHFPATIVRPSIVMNSAKEPLPGWIDNIYDNDVLAHLVPVDYVCNCILAATWKTAKEKKTNITVFNYIGIKRKQLCWREFYYIMNSWYWRIPCEKLIWYRYFKVRGKLSYLIDAVLYCIGKPTIAVKAYAKIDKVLMLISYFSTQNFDFDEDNVQDLWTEMSEDDKTLFNFSMEDLQWKKYLDMCALGFRKYILKEPPVVSTKTYVKLFTVTIAHYLVVAMFYYLLYKFVTFSLDSFW</sequence>
<proteinExistence type="inferred from homology"/>
<dbReference type="CDD" id="cd09071">
    <property type="entry name" value="FAR_C"/>
    <property type="match status" value="1"/>
</dbReference>
<feature type="domain" description="Thioester reductase (TE)" evidence="6">
    <location>
        <begin position="19"/>
        <end position="248"/>
    </location>
</feature>
<gene>
    <name evidence="7" type="ORF">Zmor_024325</name>
</gene>
<comment type="similarity">
    <text evidence="1 4">Belongs to the fatty acyl-CoA reductase family.</text>
</comment>
<dbReference type="AlphaFoldDB" id="A0AA38I2U8"/>
<dbReference type="GO" id="GO:0080019">
    <property type="term" value="F:alcohol-forming very long-chain fatty acyl-CoA reductase activity"/>
    <property type="evidence" value="ECO:0007669"/>
    <property type="project" value="InterPro"/>
</dbReference>
<evidence type="ECO:0000256" key="4">
    <source>
        <dbReference type="RuleBase" id="RU363097"/>
    </source>
</evidence>
<evidence type="ECO:0000256" key="2">
    <source>
        <dbReference type="ARBA" id="ARBA00022516"/>
    </source>
</evidence>
<evidence type="ECO:0000259" key="6">
    <source>
        <dbReference type="Pfam" id="PF07993"/>
    </source>
</evidence>
<feature type="domain" description="Fatty acyl-CoA reductase C-terminal" evidence="5">
    <location>
        <begin position="328"/>
        <end position="415"/>
    </location>
</feature>
<dbReference type="InterPro" id="IPR033640">
    <property type="entry name" value="FAR_C"/>
</dbReference>
<keyword evidence="3 4" id="KW-0443">Lipid metabolism</keyword>
<dbReference type="CDD" id="cd05236">
    <property type="entry name" value="FAR-N_SDR_e"/>
    <property type="match status" value="1"/>
</dbReference>
<protein>
    <recommendedName>
        <fullName evidence="4">Fatty acyl-CoA reductase</fullName>
        <ecNumber evidence="4">1.2.1.84</ecNumber>
    </recommendedName>
</protein>
<dbReference type="SUPFAM" id="SSF51735">
    <property type="entry name" value="NAD(P)-binding Rossmann-fold domains"/>
    <property type="match status" value="1"/>
</dbReference>
<keyword evidence="4" id="KW-0812">Transmembrane</keyword>
<dbReference type="GO" id="GO:0102965">
    <property type="term" value="F:alcohol-forming long-chain fatty acyl-CoA reductase activity"/>
    <property type="evidence" value="ECO:0007669"/>
    <property type="project" value="UniProtKB-EC"/>
</dbReference>
<keyword evidence="4" id="KW-0472">Membrane</keyword>
<dbReference type="Proteomes" id="UP001168821">
    <property type="component" value="Unassembled WGS sequence"/>
</dbReference>
<dbReference type="PANTHER" id="PTHR11011">
    <property type="entry name" value="MALE STERILITY PROTEIN 2-RELATED"/>
    <property type="match status" value="1"/>
</dbReference>
<keyword evidence="8" id="KW-1185">Reference proteome</keyword>
<dbReference type="Pfam" id="PF07993">
    <property type="entry name" value="NAD_binding_4"/>
    <property type="match status" value="1"/>
</dbReference>
<evidence type="ECO:0000313" key="7">
    <source>
        <dbReference type="EMBL" id="KAJ3646752.1"/>
    </source>
</evidence>
<dbReference type="InterPro" id="IPR026055">
    <property type="entry name" value="FAR"/>
</dbReference>
<comment type="function">
    <text evidence="4">Catalyzes the reduction of fatty acyl-CoA to fatty alcohols.</text>
</comment>
<keyword evidence="4" id="KW-1133">Transmembrane helix</keyword>
<keyword evidence="2 4" id="KW-0444">Lipid biosynthesis</keyword>
<accession>A0AA38I2U8</accession>
<evidence type="ECO:0000256" key="1">
    <source>
        <dbReference type="ARBA" id="ARBA00005928"/>
    </source>
</evidence>
<dbReference type="EMBL" id="JALNTZ010000007">
    <property type="protein sequence ID" value="KAJ3646752.1"/>
    <property type="molecule type" value="Genomic_DNA"/>
</dbReference>
<reference evidence="7" key="1">
    <citation type="journal article" date="2023" name="G3 (Bethesda)">
        <title>Whole genome assemblies of Zophobas morio and Tenebrio molitor.</title>
        <authorList>
            <person name="Kaur S."/>
            <person name="Stinson S.A."/>
            <person name="diCenzo G.C."/>
        </authorList>
    </citation>
    <scope>NUCLEOTIDE SEQUENCE</scope>
    <source>
        <strain evidence="7">QUZm001</strain>
    </source>
</reference>
<evidence type="ECO:0000256" key="3">
    <source>
        <dbReference type="ARBA" id="ARBA00023098"/>
    </source>
</evidence>
<dbReference type="GO" id="GO:0035336">
    <property type="term" value="P:long-chain fatty-acyl-CoA metabolic process"/>
    <property type="evidence" value="ECO:0007669"/>
    <property type="project" value="TreeGrafter"/>
</dbReference>
<organism evidence="7 8">
    <name type="scientific">Zophobas morio</name>
    <dbReference type="NCBI Taxonomy" id="2755281"/>
    <lineage>
        <taxon>Eukaryota</taxon>
        <taxon>Metazoa</taxon>
        <taxon>Ecdysozoa</taxon>
        <taxon>Arthropoda</taxon>
        <taxon>Hexapoda</taxon>
        <taxon>Insecta</taxon>
        <taxon>Pterygota</taxon>
        <taxon>Neoptera</taxon>
        <taxon>Endopterygota</taxon>
        <taxon>Coleoptera</taxon>
        <taxon>Polyphaga</taxon>
        <taxon>Cucujiformia</taxon>
        <taxon>Tenebrionidae</taxon>
        <taxon>Zophobas</taxon>
    </lineage>
</organism>
<evidence type="ECO:0000259" key="5">
    <source>
        <dbReference type="Pfam" id="PF03015"/>
    </source>
</evidence>
<comment type="catalytic activity">
    <reaction evidence="4">
        <text>a long-chain fatty acyl-CoA + 2 NADPH + 2 H(+) = a long-chain primary fatty alcohol + 2 NADP(+) + CoA</text>
        <dbReference type="Rhea" id="RHEA:52716"/>
        <dbReference type="ChEBI" id="CHEBI:15378"/>
        <dbReference type="ChEBI" id="CHEBI:57287"/>
        <dbReference type="ChEBI" id="CHEBI:57783"/>
        <dbReference type="ChEBI" id="CHEBI:58349"/>
        <dbReference type="ChEBI" id="CHEBI:77396"/>
        <dbReference type="ChEBI" id="CHEBI:83139"/>
        <dbReference type="EC" id="1.2.1.84"/>
    </reaction>
</comment>
<dbReference type="Gene3D" id="3.40.50.720">
    <property type="entry name" value="NAD(P)-binding Rossmann-like Domain"/>
    <property type="match status" value="1"/>
</dbReference>
<dbReference type="GO" id="GO:0005777">
    <property type="term" value="C:peroxisome"/>
    <property type="evidence" value="ECO:0007669"/>
    <property type="project" value="TreeGrafter"/>
</dbReference>
<dbReference type="InterPro" id="IPR013120">
    <property type="entry name" value="FAR_NAD-bd"/>
</dbReference>
<dbReference type="Pfam" id="PF03015">
    <property type="entry name" value="Sterile"/>
    <property type="match status" value="1"/>
</dbReference>
<evidence type="ECO:0000313" key="8">
    <source>
        <dbReference type="Proteomes" id="UP001168821"/>
    </source>
</evidence>
<dbReference type="InterPro" id="IPR036291">
    <property type="entry name" value="NAD(P)-bd_dom_sf"/>
</dbReference>
<keyword evidence="4" id="KW-0521">NADP</keyword>
<keyword evidence="4" id="KW-0560">Oxidoreductase</keyword>
<dbReference type="EC" id="1.2.1.84" evidence="4"/>